<accession>A0A6M1TAC8</accession>
<evidence type="ECO:0000256" key="4">
    <source>
        <dbReference type="ARBA" id="ARBA00016218"/>
    </source>
</evidence>
<reference evidence="14 15" key="1">
    <citation type="submission" date="2020-02" db="EMBL/GenBank/DDBJ databases">
        <title>Aliifodinibius halophilus 2W32, complete genome.</title>
        <authorList>
            <person name="Li Y."/>
            <person name="Wu S."/>
        </authorList>
    </citation>
    <scope>NUCLEOTIDE SEQUENCE [LARGE SCALE GENOMIC DNA]</scope>
    <source>
        <strain evidence="14 15">2W32</strain>
    </source>
</reference>
<evidence type="ECO:0000313" key="15">
    <source>
        <dbReference type="Proteomes" id="UP000479132"/>
    </source>
</evidence>
<dbReference type="GO" id="GO:0005524">
    <property type="term" value="F:ATP binding"/>
    <property type="evidence" value="ECO:0007669"/>
    <property type="project" value="UniProtKB-KW"/>
</dbReference>
<dbReference type="GO" id="GO:0016301">
    <property type="term" value="F:kinase activity"/>
    <property type="evidence" value="ECO:0007669"/>
    <property type="project" value="UniProtKB-KW"/>
</dbReference>
<comment type="function">
    <text evidence="10">Catalyzes the transfer of pyrophosphate from adenosine triphosphate (ATP) to 6-hydroxymethyl-7,8-dihydropterin, an enzymatic step in folate biosynthesis pathway.</text>
</comment>
<dbReference type="EMBL" id="JAALLS010000014">
    <property type="protein sequence ID" value="NGP88991.1"/>
    <property type="molecule type" value="Genomic_DNA"/>
</dbReference>
<evidence type="ECO:0000256" key="9">
    <source>
        <dbReference type="ARBA" id="ARBA00022909"/>
    </source>
</evidence>
<evidence type="ECO:0000256" key="5">
    <source>
        <dbReference type="ARBA" id="ARBA00022679"/>
    </source>
</evidence>
<dbReference type="GO" id="GO:0046656">
    <property type="term" value="P:folic acid biosynthetic process"/>
    <property type="evidence" value="ECO:0007669"/>
    <property type="project" value="UniProtKB-KW"/>
</dbReference>
<evidence type="ECO:0000256" key="12">
    <source>
        <dbReference type="ARBA" id="ARBA00033413"/>
    </source>
</evidence>
<evidence type="ECO:0000313" key="14">
    <source>
        <dbReference type="EMBL" id="NGP88991.1"/>
    </source>
</evidence>
<dbReference type="InterPro" id="IPR000550">
    <property type="entry name" value="Hppk"/>
</dbReference>
<evidence type="ECO:0000256" key="1">
    <source>
        <dbReference type="ARBA" id="ARBA00005051"/>
    </source>
</evidence>
<keyword evidence="7 14" id="KW-0418">Kinase</keyword>
<evidence type="ECO:0000256" key="6">
    <source>
        <dbReference type="ARBA" id="ARBA00022741"/>
    </source>
</evidence>
<keyword evidence="15" id="KW-1185">Reference proteome</keyword>
<gene>
    <name evidence="14" type="primary">folK</name>
    <name evidence="14" type="ORF">G3569_11540</name>
</gene>
<dbReference type="RefSeq" id="WP_165269272.1">
    <property type="nucleotide sequence ID" value="NZ_JAALLS010000014.1"/>
</dbReference>
<protein>
    <recommendedName>
        <fullName evidence="4">2-amino-4-hydroxy-6-hydroxymethyldihydropteridine pyrophosphokinase</fullName>
        <ecNumber evidence="3">2.7.6.3</ecNumber>
    </recommendedName>
    <alternativeName>
        <fullName evidence="11">6-hydroxymethyl-7,8-dihydropterin pyrophosphokinase</fullName>
    </alternativeName>
    <alternativeName>
        <fullName evidence="12">7,8-dihydro-6-hydroxymethylpterin-pyrophosphokinase</fullName>
    </alternativeName>
</protein>
<comment type="caution">
    <text evidence="14">The sequence shown here is derived from an EMBL/GenBank/DDBJ whole genome shotgun (WGS) entry which is preliminary data.</text>
</comment>
<dbReference type="AlphaFoldDB" id="A0A6M1TAC8"/>
<evidence type="ECO:0000256" key="7">
    <source>
        <dbReference type="ARBA" id="ARBA00022777"/>
    </source>
</evidence>
<dbReference type="InterPro" id="IPR035907">
    <property type="entry name" value="Hppk_sf"/>
</dbReference>
<dbReference type="CDD" id="cd00483">
    <property type="entry name" value="HPPK"/>
    <property type="match status" value="1"/>
</dbReference>
<dbReference type="SUPFAM" id="SSF55083">
    <property type="entry name" value="6-hydroxymethyl-7,8-dihydropterin pyrophosphokinase, HPPK"/>
    <property type="match status" value="1"/>
</dbReference>
<sequence>MATVVVALGSNVGDRQQHLSDAKAFLSDLSKTPIQHSAIYITEPVGPSTRDFYNSIVVLSSTMEPEPLIKSFKKFEQEHGRKADHPRWSARTIDLDIISYDDLVIQTDNLIIPHPEYGKRLFVLEPLQEVIPQWQDPQTGRSITKLIAEADPLRVKKSDLRW</sequence>
<evidence type="ECO:0000256" key="3">
    <source>
        <dbReference type="ARBA" id="ARBA00013253"/>
    </source>
</evidence>
<dbReference type="GO" id="GO:0003848">
    <property type="term" value="F:2-amino-4-hydroxy-6-hydroxymethyldihydropteridine diphosphokinase activity"/>
    <property type="evidence" value="ECO:0007669"/>
    <property type="project" value="UniProtKB-EC"/>
</dbReference>
<comment type="pathway">
    <text evidence="1">Cofactor biosynthesis; tetrahydrofolate biosynthesis; 2-amino-4-hydroxy-6-hydroxymethyl-7,8-dihydropteridine diphosphate from 7,8-dihydroneopterin triphosphate: step 4/4.</text>
</comment>
<evidence type="ECO:0000256" key="2">
    <source>
        <dbReference type="ARBA" id="ARBA00005810"/>
    </source>
</evidence>
<dbReference type="Gene3D" id="3.30.70.560">
    <property type="entry name" value="7,8-Dihydro-6-hydroxymethylpterin-pyrophosphokinase HPPK"/>
    <property type="match status" value="1"/>
</dbReference>
<evidence type="ECO:0000259" key="13">
    <source>
        <dbReference type="Pfam" id="PF01288"/>
    </source>
</evidence>
<dbReference type="NCBIfam" id="TIGR01498">
    <property type="entry name" value="folK"/>
    <property type="match status" value="1"/>
</dbReference>
<organism evidence="14 15">
    <name type="scientific">Fodinibius halophilus</name>
    <dbReference type="NCBI Taxonomy" id="1736908"/>
    <lineage>
        <taxon>Bacteria</taxon>
        <taxon>Pseudomonadati</taxon>
        <taxon>Balneolota</taxon>
        <taxon>Balneolia</taxon>
        <taxon>Balneolales</taxon>
        <taxon>Balneolaceae</taxon>
        <taxon>Fodinibius</taxon>
    </lineage>
</organism>
<evidence type="ECO:0000256" key="8">
    <source>
        <dbReference type="ARBA" id="ARBA00022840"/>
    </source>
</evidence>
<comment type="similarity">
    <text evidence="2">Belongs to the HPPK family.</text>
</comment>
<dbReference type="PANTHER" id="PTHR43071:SF1">
    <property type="entry name" value="2-AMINO-4-HYDROXY-6-HYDROXYMETHYLDIHYDROPTERIDINE PYROPHOSPHOKINASE"/>
    <property type="match status" value="1"/>
</dbReference>
<keyword evidence="5 14" id="KW-0808">Transferase</keyword>
<keyword evidence="9" id="KW-0289">Folate biosynthesis</keyword>
<evidence type="ECO:0000256" key="10">
    <source>
        <dbReference type="ARBA" id="ARBA00029409"/>
    </source>
</evidence>
<keyword evidence="8" id="KW-0067">ATP-binding</keyword>
<dbReference type="EC" id="2.7.6.3" evidence="3"/>
<feature type="domain" description="7,8-dihydro-6-hydroxymethylpterin-pyrophosphokinase" evidence="13">
    <location>
        <begin position="5"/>
        <end position="132"/>
    </location>
</feature>
<dbReference type="Proteomes" id="UP000479132">
    <property type="component" value="Unassembled WGS sequence"/>
</dbReference>
<dbReference type="UniPathway" id="UPA00077">
    <property type="reaction ID" value="UER00155"/>
</dbReference>
<keyword evidence="6" id="KW-0547">Nucleotide-binding</keyword>
<proteinExistence type="inferred from homology"/>
<name>A0A6M1TAC8_9BACT</name>
<dbReference type="PANTHER" id="PTHR43071">
    <property type="entry name" value="2-AMINO-4-HYDROXY-6-HYDROXYMETHYLDIHYDROPTERIDINE PYROPHOSPHOKINASE"/>
    <property type="match status" value="1"/>
</dbReference>
<dbReference type="Pfam" id="PF01288">
    <property type="entry name" value="HPPK"/>
    <property type="match status" value="1"/>
</dbReference>
<evidence type="ECO:0000256" key="11">
    <source>
        <dbReference type="ARBA" id="ARBA00029766"/>
    </source>
</evidence>
<dbReference type="GO" id="GO:0046654">
    <property type="term" value="P:tetrahydrofolate biosynthetic process"/>
    <property type="evidence" value="ECO:0007669"/>
    <property type="project" value="UniProtKB-UniPathway"/>
</dbReference>